<dbReference type="OrthoDB" id="1822122at2"/>
<evidence type="ECO:0000313" key="3">
    <source>
        <dbReference type="Proteomes" id="UP000192790"/>
    </source>
</evidence>
<reference evidence="2 3" key="1">
    <citation type="submission" date="2017-04" db="EMBL/GenBank/DDBJ databases">
        <authorList>
            <person name="Afonso C.L."/>
            <person name="Miller P.J."/>
            <person name="Scott M.A."/>
            <person name="Spackman E."/>
            <person name="Goraichik I."/>
            <person name="Dimitrov K.M."/>
            <person name="Suarez D.L."/>
            <person name="Swayne D.E."/>
        </authorList>
    </citation>
    <scope>NUCLEOTIDE SEQUENCE [LARGE SCALE GENOMIC DNA]</scope>
    <source>
        <strain evidence="2 3">DSM 12816</strain>
    </source>
</reference>
<dbReference type="EMBL" id="FWXW01000001">
    <property type="protein sequence ID" value="SMC42188.1"/>
    <property type="molecule type" value="Genomic_DNA"/>
</dbReference>
<keyword evidence="3" id="KW-1185">Reference proteome</keyword>
<evidence type="ECO:0000313" key="2">
    <source>
        <dbReference type="EMBL" id="SMC42188.1"/>
    </source>
</evidence>
<dbReference type="Proteomes" id="UP000192790">
    <property type="component" value="Unassembled WGS sequence"/>
</dbReference>
<sequence>MKRKAVAAVCLAVTVIALAVALLVSGGSPPDTSNHGSALAASVLEEMPLARISAAPSAQTVYVLREYEGQIAVYVSGDTENPVLLTGILTSSLRKTDRELLQEGISARGDEELAKLLEDFGS</sequence>
<feature type="signal peptide" evidence="1">
    <location>
        <begin position="1"/>
        <end position="19"/>
    </location>
</feature>
<evidence type="ECO:0008006" key="4">
    <source>
        <dbReference type="Google" id="ProtNLM"/>
    </source>
</evidence>
<gene>
    <name evidence="2" type="ORF">SAMN02745168_0855</name>
</gene>
<name>A0A1W1Z2L1_9FIRM</name>
<protein>
    <recommendedName>
        <fullName evidence="4">Bypass of forespore C C-terminal domain-containing protein</fullName>
    </recommendedName>
</protein>
<organism evidence="2 3">
    <name type="scientific">Papillibacter cinnamivorans DSM 12816</name>
    <dbReference type="NCBI Taxonomy" id="1122930"/>
    <lineage>
        <taxon>Bacteria</taxon>
        <taxon>Bacillati</taxon>
        <taxon>Bacillota</taxon>
        <taxon>Clostridia</taxon>
        <taxon>Eubacteriales</taxon>
        <taxon>Oscillospiraceae</taxon>
        <taxon>Papillibacter</taxon>
    </lineage>
</organism>
<keyword evidence="1" id="KW-0732">Signal</keyword>
<dbReference type="RefSeq" id="WP_084233456.1">
    <property type="nucleotide sequence ID" value="NZ_FWXW01000001.1"/>
</dbReference>
<proteinExistence type="predicted"/>
<accession>A0A1W1Z2L1</accession>
<dbReference type="AlphaFoldDB" id="A0A1W1Z2L1"/>
<feature type="chain" id="PRO_5038836122" description="Bypass of forespore C C-terminal domain-containing protein" evidence="1">
    <location>
        <begin position="20"/>
        <end position="122"/>
    </location>
</feature>
<evidence type="ECO:0000256" key="1">
    <source>
        <dbReference type="SAM" id="SignalP"/>
    </source>
</evidence>